<name>A0A0E9PTS3_ANGAN</name>
<sequence length="40" mass="4475">MPWGIPAEHQGSELIFISQLAHKEQLNLQLVSAQGNFKTL</sequence>
<accession>A0A0E9PTS3</accession>
<protein>
    <submittedName>
        <fullName evidence="1">Uncharacterized protein</fullName>
    </submittedName>
</protein>
<dbReference type="EMBL" id="GBXM01101339">
    <property type="protein sequence ID" value="JAH07238.1"/>
    <property type="molecule type" value="Transcribed_RNA"/>
</dbReference>
<organism evidence="1">
    <name type="scientific">Anguilla anguilla</name>
    <name type="common">European freshwater eel</name>
    <name type="synonym">Muraena anguilla</name>
    <dbReference type="NCBI Taxonomy" id="7936"/>
    <lineage>
        <taxon>Eukaryota</taxon>
        <taxon>Metazoa</taxon>
        <taxon>Chordata</taxon>
        <taxon>Craniata</taxon>
        <taxon>Vertebrata</taxon>
        <taxon>Euteleostomi</taxon>
        <taxon>Actinopterygii</taxon>
        <taxon>Neopterygii</taxon>
        <taxon>Teleostei</taxon>
        <taxon>Anguilliformes</taxon>
        <taxon>Anguillidae</taxon>
        <taxon>Anguilla</taxon>
    </lineage>
</organism>
<proteinExistence type="predicted"/>
<reference evidence="1" key="2">
    <citation type="journal article" date="2015" name="Fish Shellfish Immunol.">
        <title>Early steps in the European eel (Anguilla anguilla)-Vibrio vulnificus interaction in the gills: Role of the RtxA13 toxin.</title>
        <authorList>
            <person name="Callol A."/>
            <person name="Pajuelo D."/>
            <person name="Ebbesson L."/>
            <person name="Teles M."/>
            <person name="MacKenzie S."/>
            <person name="Amaro C."/>
        </authorList>
    </citation>
    <scope>NUCLEOTIDE SEQUENCE</scope>
</reference>
<reference evidence="1" key="1">
    <citation type="submission" date="2014-11" db="EMBL/GenBank/DDBJ databases">
        <authorList>
            <person name="Amaro Gonzalez C."/>
        </authorList>
    </citation>
    <scope>NUCLEOTIDE SEQUENCE</scope>
</reference>
<dbReference type="AlphaFoldDB" id="A0A0E9PTS3"/>
<evidence type="ECO:0000313" key="1">
    <source>
        <dbReference type="EMBL" id="JAH07238.1"/>
    </source>
</evidence>